<organism evidence="3 4">
    <name type="scientific">Candidatus Stercoripulliclostridium merdipullorum</name>
    <dbReference type="NCBI Taxonomy" id="2840952"/>
    <lineage>
        <taxon>Bacteria</taxon>
        <taxon>Bacillati</taxon>
        <taxon>Bacillota</taxon>
        <taxon>Clostridia</taxon>
        <taxon>Eubacteriales</taxon>
        <taxon>Candidatus Stercoripulliclostridium</taxon>
    </lineage>
</organism>
<dbReference type="Proteomes" id="UP000886891">
    <property type="component" value="Unassembled WGS sequence"/>
</dbReference>
<dbReference type="PROSITE" id="PS51494">
    <property type="entry name" value="SPOIVB"/>
    <property type="match status" value="1"/>
</dbReference>
<dbReference type="Pfam" id="PF05580">
    <property type="entry name" value="Peptidase_S55"/>
    <property type="match status" value="1"/>
</dbReference>
<dbReference type="SUPFAM" id="SSF50494">
    <property type="entry name" value="Trypsin-like serine proteases"/>
    <property type="match status" value="1"/>
</dbReference>
<evidence type="ECO:0000313" key="4">
    <source>
        <dbReference type="Proteomes" id="UP000886891"/>
    </source>
</evidence>
<feature type="domain" description="Peptidase S55" evidence="2">
    <location>
        <begin position="113"/>
        <end position="340"/>
    </location>
</feature>
<dbReference type="SMART" id="SM00228">
    <property type="entry name" value="PDZ"/>
    <property type="match status" value="1"/>
</dbReference>
<reference evidence="3" key="2">
    <citation type="journal article" date="2021" name="PeerJ">
        <title>Extensive microbial diversity within the chicken gut microbiome revealed by metagenomics and culture.</title>
        <authorList>
            <person name="Gilroy R."/>
            <person name="Ravi A."/>
            <person name="Getino M."/>
            <person name="Pursley I."/>
            <person name="Horton D.L."/>
            <person name="Alikhan N.F."/>
            <person name="Baker D."/>
            <person name="Gharbi K."/>
            <person name="Hall N."/>
            <person name="Watson M."/>
            <person name="Adriaenssens E.M."/>
            <person name="Foster-Nyarko E."/>
            <person name="Jarju S."/>
            <person name="Secka A."/>
            <person name="Antonio M."/>
            <person name="Oren A."/>
            <person name="Chaudhuri R.R."/>
            <person name="La Ragione R."/>
            <person name="Hildebrand F."/>
            <person name="Pallen M.J."/>
        </authorList>
    </citation>
    <scope>NUCLEOTIDE SEQUENCE</scope>
    <source>
        <strain evidence="3">23406</strain>
    </source>
</reference>
<dbReference type="InterPro" id="IPR014219">
    <property type="entry name" value="SpoIVB"/>
</dbReference>
<name>A0A9D1SX56_9FIRM</name>
<keyword evidence="3" id="KW-0378">Hydrolase</keyword>
<dbReference type="AlphaFoldDB" id="A0A9D1SX56"/>
<gene>
    <name evidence="3" type="primary">spoIVB</name>
    <name evidence="3" type="ORF">IAB14_01860</name>
</gene>
<dbReference type="InterPro" id="IPR009003">
    <property type="entry name" value="Peptidase_S1_PA"/>
</dbReference>
<dbReference type="Gene3D" id="2.30.42.10">
    <property type="match status" value="1"/>
</dbReference>
<dbReference type="EMBL" id="DVOH01000015">
    <property type="protein sequence ID" value="HIU99843.1"/>
    <property type="molecule type" value="Genomic_DNA"/>
</dbReference>
<dbReference type="EC" id="3.4.21.116" evidence="3"/>
<dbReference type="PROSITE" id="PS50106">
    <property type="entry name" value="PDZ"/>
    <property type="match status" value="1"/>
</dbReference>
<dbReference type="InterPro" id="IPR008763">
    <property type="entry name" value="Peptidase_S55"/>
</dbReference>
<dbReference type="NCBIfam" id="TIGR02860">
    <property type="entry name" value="spore_IV_B"/>
    <property type="match status" value="1"/>
</dbReference>
<dbReference type="GO" id="GO:0016787">
    <property type="term" value="F:hydrolase activity"/>
    <property type="evidence" value="ECO:0007669"/>
    <property type="project" value="UniProtKB-KW"/>
</dbReference>
<comment type="caution">
    <text evidence="3">The sequence shown here is derived from an EMBL/GenBank/DDBJ whole genome shotgun (WGS) entry which is preliminary data.</text>
</comment>
<protein>
    <submittedName>
        <fullName evidence="3">SpoIVB peptidase</fullName>
        <ecNumber evidence="3">3.4.21.116</ecNumber>
    </submittedName>
</protein>
<evidence type="ECO:0000259" key="1">
    <source>
        <dbReference type="PROSITE" id="PS50106"/>
    </source>
</evidence>
<reference evidence="3" key="1">
    <citation type="submission" date="2020-10" db="EMBL/GenBank/DDBJ databases">
        <authorList>
            <person name="Gilroy R."/>
        </authorList>
    </citation>
    <scope>NUCLEOTIDE SEQUENCE</scope>
    <source>
        <strain evidence="3">23406</strain>
    </source>
</reference>
<accession>A0A9D1SX56</accession>
<dbReference type="InterPro" id="IPR036034">
    <property type="entry name" value="PDZ_sf"/>
</dbReference>
<evidence type="ECO:0000259" key="2">
    <source>
        <dbReference type="PROSITE" id="PS51494"/>
    </source>
</evidence>
<dbReference type="InterPro" id="IPR001478">
    <property type="entry name" value="PDZ"/>
</dbReference>
<sequence>MKRKLQFIILLVLITTLIGAGSGLAVAEAATAEIVYLGGTPIGVVAESDGVVVQGFIGVMTEEGMANPAEGKGISVGDAIIEINGKAPVAQSDIADAVKDGKEVTLKLKREDRIFYVKLKPAFDKISGAYKLGLQVKTDIAGVGTLTFVTEDGKSFGGLGHPINDAGASNSSVYQKGSIYPCRIIGTVKGEVGKPGELRGTFVKGKHSVGTLEHNNFAGIFGTAQKELSLGRSKISVAGRSEVRPGKAYIYTTTEGVEPKRYEIEIVKAVKQNDAAPQSMVLHVTDPELLALTGGIVQGMSGSPIVQNDKIIGAVTHVFINDPTRGYGIYIDWMLDQIGA</sequence>
<dbReference type="SUPFAM" id="SSF50156">
    <property type="entry name" value="PDZ domain-like"/>
    <property type="match status" value="1"/>
</dbReference>
<feature type="domain" description="PDZ" evidence="1">
    <location>
        <begin position="50"/>
        <end position="112"/>
    </location>
</feature>
<evidence type="ECO:0000313" key="3">
    <source>
        <dbReference type="EMBL" id="HIU99843.1"/>
    </source>
</evidence>
<proteinExistence type="predicted"/>